<accession>A0A368L201</accession>
<name>A0A368L201_9BURK</name>
<keyword evidence="2" id="KW-1185">Reference proteome</keyword>
<keyword evidence="1" id="KW-0436">Ligase</keyword>
<comment type="caution">
    <text evidence="1">The sequence shown here is derived from an EMBL/GenBank/DDBJ whole genome shotgun (WGS) entry which is preliminary data.</text>
</comment>
<proteinExistence type="predicted"/>
<evidence type="ECO:0000313" key="1">
    <source>
        <dbReference type="EMBL" id="RCS57584.1"/>
    </source>
</evidence>
<protein>
    <submittedName>
        <fullName evidence="1">UDP-N-acetylmuramate--alanine ligase</fullName>
    </submittedName>
</protein>
<evidence type="ECO:0000313" key="2">
    <source>
        <dbReference type="Proteomes" id="UP000252357"/>
    </source>
</evidence>
<organism evidence="1 2">
    <name type="scientific">Parvibium lacunae</name>
    <dbReference type="NCBI Taxonomy" id="1888893"/>
    <lineage>
        <taxon>Bacteria</taxon>
        <taxon>Pseudomonadati</taxon>
        <taxon>Pseudomonadota</taxon>
        <taxon>Betaproteobacteria</taxon>
        <taxon>Burkholderiales</taxon>
        <taxon>Alcaligenaceae</taxon>
        <taxon>Parvibium</taxon>
    </lineage>
</organism>
<dbReference type="EMBL" id="QPGB01000003">
    <property type="protein sequence ID" value="RCS57584.1"/>
    <property type="molecule type" value="Genomic_DNA"/>
</dbReference>
<dbReference type="AlphaFoldDB" id="A0A368L201"/>
<reference evidence="1 2" key="1">
    <citation type="journal article" date="2018" name="Int. J. Syst. Evol. Microbiol.">
        <title>Parvibium lacunae gen. nov., sp. nov., a new member of the family Alcaligenaceae isolated from a freshwater pond.</title>
        <authorList>
            <person name="Chen W.M."/>
            <person name="Xie P.B."/>
            <person name="Hsu M.Y."/>
            <person name="Sheu S.Y."/>
        </authorList>
    </citation>
    <scope>NUCLEOTIDE SEQUENCE [LARGE SCALE GENOMIC DNA]</scope>
    <source>
        <strain evidence="1 2">KMB9</strain>
    </source>
</reference>
<dbReference type="GO" id="GO:0016874">
    <property type="term" value="F:ligase activity"/>
    <property type="evidence" value="ECO:0007669"/>
    <property type="project" value="UniProtKB-KW"/>
</dbReference>
<dbReference type="RefSeq" id="WP_114403067.1">
    <property type="nucleotide sequence ID" value="NZ_QPGB01000003.1"/>
</dbReference>
<gene>
    <name evidence="1" type="ORF">DU000_09095</name>
</gene>
<sequence length="243" mass="26584">MENIRAEIAASAARFIAEDGLDYGSAKRKATAQVLGELPRGASNLLPSNSEIEEEVRVYQRLFQSDSQPALLAARREVALDWLRRLSTWLQEADLAATTSGPFVTGAVWNGTASAHSPVRLELYLDNPKDAEIFLLNAGIDYQVEPLVSGDSSGDAGEFLHFAWQDVDICLYLYEYVAQHRGSGRSATTSDNAAARSAQTNIALQDGGMLPLYRRKERGTWQELLQVMQEDRGAAASAAYSGR</sequence>
<dbReference type="Proteomes" id="UP000252357">
    <property type="component" value="Unassembled WGS sequence"/>
</dbReference>
<dbReference type="OrthoDB" id="9157371at2"/>